<feature type="coiled-coil region" evidence="1">
    <location>
        <begin position="228"/>
        <end position="283"/>
    </location>
</feature>
<protein>
    <recommendedName>
        <fullName evidence="4">DUF4201 domain-containing protein</fullName>
    </recommendedName>
</protein>
<sequence length="376" mass="43827">MLSRTSSSLSLESKYDYGLLSVRQMFRHVENCQIVKLIKKKRNIVKTILDENEIFSDYYREILIQRFLQTGADRVSKTVELPRKRGKKKTLTGGADTPNLLSMEDKCKIWRERVVQTEQLIEDLKIVKSLAIADLKTNLERLNERDNELPKLRANFQKAVVNTGHDTRLNTITSESVIRQHESEMRNLEIKINRGVVENSLLRQRRKQLLRSLADANRSAKMLTPQDYAELKMEHHQLATRLEELDILTRTQRCFFSNVHFQLIQAETRLRKLEKQYGDSKRTSDQHVATSMATNRALEFMASDAVKYYQEHRILQDTKANLKTHTVHEYVEHVLNKAKEISKNRATGRKGMAKLAAKVHQDIWNRVYRASPSLTE</sequence>
<reference evidence="2" key="1">
    <citation type="submission" date="2024-06" db="EMBL/GenBank/DDBJ databases">
        <authorList>
            <person name="Liu X."/>
            <person name="Lenzi L."/>
            <person name="Haldenby T S."/>
            <person name="Uol C."/>
        </authorList>
    </citation>
    <scope>NUCLEOTIDE SEQUENCE</scope>
</reference>
<gene>
    <name evidence="2" type="ORF">CDAUBV1_LOCUS17331</name>
</gene>
<dbReference type="Proteomes" id="UP001497525">
    <property type="component" value="Unassembled WGS sequence"/>
</dbReference>
<accession>A0AAV2TYW0</accession>
<evidence type="ECO:0000313" key="3">
    <source>
        <dbReference type="Proteomes" id="UP001497525"/>
    </source>
</evidence>
<dbReference type="AlphaFoldDB" id="A0AAV2TYW0"/>
<organism evidence="2 3">
    <name type="scientific">Calicophoron daubneyi</name>
    <name type="common">Rumen fluke</name>
    <name type="synonym">Paramphistomum daubneyi</name>
    <dbReference type="NCBI Taxonomy" id="300641"/>
    <lineage>
        <taxon>Eukaryota</taxon>
        <taxon>Metazoa</taxon>
        <taxon>Spiralia</taxon>
        <taxon>Lophotrochozoa</taxon>
        <taxon>Platyhelminthes</taxon>
        <taxon>Trematoda</taxon>
        <taxon>Digenea</taxon>
        <taxon>Plagiorchiida</taxon>
        <taxon>Pronocephalata</taxon>
        <taxon>Paramphistomoidea</taxon>
        <taxon>Paramphistomidae</taxon>
        <taxon>Calicophoron</taxon>
    </lineage>
</organism>
<evidence type="ECO:0008006" key="4">
    <source>
        <dbReference type="Google" id="ProtNLM"/>
    </source>
</evidence>
<comment type="caution">
    <text evidence="2">The sequence shown here is derived from an EMBL/GenBank/DDBJ whole genome shotgun (WGS) entry which is preliminary data.</text>
</comment>
<name>A0AAV2TYW0_CALDB</name>
<evidence type="ECO:0000313" key="2">
    <source>
        <dbReference type="EMBL" id="CAL5142047.1"/>
    </source>
</evidence>
<dbReference type="EMBL" id="CAXLJL010000934">
    <property type="protein sequence ID" value="CAL5142047.1"/>
    <property type="molecule type" value="Genomic_DNA"/>
</dbReference>
<keyword evidence="1" id="KW-0175">Coiled coil</keyword>
<evidence type="ECO:0000256" key="1">
    <source>
        <dbReference type="SAM" id="Coils"/>
    </source>
</evidence>
<proteinExistence type="predicted"/>